<feature type="compositionally biased region" description="Low complexity" evidence="3">
    <location>
        <begin position="315"/>
        <end position="327"/>
    </location>
</feature>
<dbReference type="PANTHER" id="PTHR24174">
    <property type="entry name" value="ANKYRIN REPEAT AND STERILE ALPHA MOTIF DOMAIN-CONTAINING PROTEIN 1"/>
    <property type="match status" value="1"/>
</dbReference>
<evidence type="ECO:0000256" key="2">
    <source>
        <dbReference type="ARBA" id="ARBA00023043"/>
    </source>
</evidence>
<dbReference type="PROSITE" id="PS50105">
    <property type="entry name" value="SAM_DOMAIN"/>
    <property type="match status" value="1"/>
</dbReference>
<feature type="domain" description="SAM" evidence="4">
    <location>
        <begin position="241"/>
        <end position="279"/>
    </location>
</feature>
<dbReference type="Proteomes" id="UP000887574">
    <property type="component" value="Unplaced"/>
</dbReference>
<dbReference type="AlphaFoldDB" id="A0A915DZ72"/>
<feature type="compositionally biased region" description="Low complexity" evidence="3">
    <location>
        <begin position="50"/>
        <end position="65"/>
    </location>
</feature>
<accession>A0A915DZ72</accession>
<dbReference type="Gene3D" id="1.10.150.50">
    <property type="entry name" value="Transcription Factor, Ets-1"/>
    <property type="match status" value="1"/>
</dbReference>
<dbReference type="SUPFAM" id="SSF47769">
    <property type="entry name" value="SAM/Pointed domain"/>
    <property type="match status" value="1"/>
</dbReference>
<feature type="region of interest" description="Disordered" evidence="3">
    <location>
        <begin position="45"/>
        <end position="68"/>
    </location>
</feature>
<sequence length="394" mass="42766">MIYNSEDSYSVEGAMNLHPVINNLRIEDHQSAILNPFPLIQTSHAGNRNSIGSTSSQTSSGFESGKTGSSTGGDLFNLVSSNSSSSCTSSNLVTAVNPMDSPSSKISSSGSTTSAGRLSTYYTSLDECCCDLTGGLDCSSASSSNIISPEINTTASEQPKSSRKATYSCGRVKIREMMAKGIPESEIMAEWLQRLCFSQCLALLNNTRYFQASDRKKLMQDIQQWNIADIWPAHVTADGGIRDWLICIGLTQYIDLFESRGYTTMHELQKVTWEDLEDIVGRTGCLREDVSSLTDCGDYGTLQPHHLRQVPVPCSPSTSSSTTASSTFQPDCSSASDSGYGTSIQPQSNCYDNTGFVSPYMAPDRRPFRKPPQQKSSSLVNAKQRPIVTTSQSI</sequence>
<dbReference type="InterPro" id="IPR013761">
    <property type="entry name" value="SAM/pointed_sf"/>
</dbReference>
<evidence type="ECO:0000313" key="6">
    <source>
        <dbReference type="WBParaSite" id="jg25015.1"/>
    </source>
</evidence>
<feature type="compositionally biased region" description="Polar residues" evidence="3">
    <location>
        <begin position="328"/>
        <end position="356"/>
    </location>
</feature>
<dbReference type="PANTHER" id="PTHR24174:SF16">
    <property type="entry name" value="CASKIN-2"/>
    <property type="match status" value="1"/>
</dbReference>
<dbReference type="WBParaSite" id="jg25015.1">
    <property type="protein sequence ID" value="jg25015.1"/>
    <property type="gene ID" value="jg25015"/>
</dbReference>
<reference evidence="6" key="1">
    <citation type="submission" date="2022-11" db="UniProtKB">
        <authorList>
            <consortium name="WormBaseParasite"/>
        </authorList>
    </citation>
    <scope>IDENTIFICATION</scope>
</reference>
<organism evidence="5 6">
    <name type="scientific">Ditylenchus dipsaci</name>
    <dbReference type="NCBI Taxonomy" id="166011"/>
    <lineage>
        <taxon>Eukaryota</taxon>
        <taxon>Metazoa</taxon>
        <taxon>Ecdysozoa</taxon>
        <taxon>Nematoda</taxon>
        <taxon>Chromadorea</taxon>
        <taxon>Rhabditida</taxon>
        <taxon>Tylenchina</taxon>
        <taxon>Tylenchomorpha</taxon>
        <taxon>Sphaerularioidea</taxon>
        <taxon>Anguinidae</taxon>
        <taxon>Anguininae</taxon>
        <taxon>Ditylenchus</taxon>
    </lineage>
</organism>
<evidence type="ECO:0000313" key="5">
    <source>
        <dbReference type="Proteomes" id="UP000887574"/>
    </source>
</evidence>
<name>A0A915DZ72_9BILA</name>
<feature type="region of interest" description="Disordered" evidence="3">
    <location>
        <begin position="310"/>
        <end position="394"/>
    </location>
</feature>
<evidence type="ECO:0000259" key="4">
    <source>
        <dbReference type="PROSITE" id="PS50105"/>
    </source>
</evidence>
<dbReference type="InterPro" id="IPR033635">
    <property type="entry name" value="ANKS1/Caskin"/>
</dbReference>
<dbReference type="InterPro" id="IPR001660">
    <property type="entry name" value="SAM"/>
</dbReference>
<keyword evidence="2" id="KW-0040">ANK repeat</keyword>
<keyword evidence="1" id="KW-0677">Repeat</keyword>
<evidence type="ECO:0000256" key="1">
    <source>
        <dbReference type="ARBA" id="ARBA00022737"/>
    </source>
</evidence>
<keyword evidence="5" id="KW-1185">Reference proteome</keyword>
<proteinExistence type="predicted"/>
<feature type="compositionally biased region" description="Polar residues" evidence="3">
    <location>
        <begin position="373"/>
        <end position="394"/>
    </location>
</feature>
<dbReference type="Pfam" id="PF00536">
    <property type="entry name" value="SAM_1"/>
    <property type="match status" value="1"/>
</dbReference>
<evidence type="ECO:0000256" key="3">
    <source>
        <dbReference type="SAM" id="MobiDB-lite"/>
    </source>
</evidence>
<protein>
    <submittedName>
        <fullName evidence="6">SAM domain-containing protein</fullName>
    </submittedName>
</protein>